<dbReference type="PANTHER" id="PTHR37023:SF1">
    <property type="entry name" value="ISSOD25 TRANSPOSASE TNPA_ISSOD25"/>
    <property type="match status" value="1"/>
</dbReference>
<dbReference type="InterPro" id="IPR007069">
    <property type="entry name" value="Transposase_32"/>
</dbReference>
<proteinExistence type="predicted"/>
<dbReference type="GO" id="GO:0006313">
    <property type="term" value="P:DNA transposition"/>
    <property type="evidence" value="ECO:0007669"/>
    <property type="project" value="InterPro"/>
</dbReference>
<accession>A0A364NIM1</accession>
<comment type="caution">
    <text evidence="2">The sequence shown here is derived from an EMBL/GenBank/DDBJ whole genome shotgun (WGS) entry which is preliminary data.</text>
</comment>
<evidence type="ECO:0000313" key="3">
    <source>
        <dbReference type="Proteomes" id="UP000250744"/>
    </source>
</evidence>
<dbReference type="EMBL" id="QKRX01000014">
    <property type="protein sequence ID" value="RAU16916.1"/>
    <property type="molecule type" value="Genomic_DNA"/>
</dbReference>
<dbReference type="Proteomes" id="UP000250744">
    <property type="component" value="Unassembled WGS sequence"/>
</dbReference>
<dbReference type="GO" id="GO:0004803">
    <property type="term" value="F:transposase activity"/>
    <property type="evidence" value="ECO:0007669"/>
    <property type="project" value="InterPro"/>
</dbReference>
<organism evidence="2 3">
    <name type="scientific">Nitrincola tibetensis</name>
    <dbReference type="NCBI Taxonomy" id="2219697"/>
    <lineage>
        <taxon>Bacteria</taxon>
        <taxon>Pseudomonadati</taxon>
        <taxon>Pseudomonadota</taxon>
        <taxon>Gammaproteobacteria</taxon>
        <taxon>Oceanospirillales</taxon>
        <taxon>Oceanospirillaceae</taxon>
        <taxon>Nitrincola</taxon>
    </lineage>
</organism>
<sequence>MGQRKLHGQLGMTAVLHKWGQKLTRHVHLHCLIPAGVITSSQSWIDRNKGYLLPVKALSKRFRGLLVSALRETKVNGGFSSICTDDFDRVLRQLMNKPWCVYSKAAIQYRETLVNYLARYSHRIGLSNHRLLESPPNRVTLAYHDYRAARNGKLHLTPEELVRRFLLHVLPKGFMRIRLYGFLSNAIKRRCLLLIREQLGQELKVESDQVEQVVSSSHAHCPSCGHEPVTCLGEYSSESMTLHNEASLALLNSS</sequence>
<reference evidence="2 3" key="1">
    <citation type="submission" date="2018-06" db="EMBL/GenBank/DDBJ databases">
        <title>Nitrincola tibetense sp. nov., isolated from Lake XuguoCo on Tibetan Plateau.</title>
        <authorList>
            <person name="Xing P."/>
        </authorList>
    </citation>
    <scope>NUCLEOTIDE SEQUENCE [LARGE SCALE GENOMIC DNA]</scope>
    <source>
        <strain evidence="3">xg18</strain>
    </source>
</reference>
<dbReference type="Pfam" id="PF04986">
    <property type="entry name" value="Y2_Tnp"/>
    <property type="match status" value="1"/>
</dbReference>
<evidence type="ECO:0000313" key="2">
    <source>
        <dbReference type="EMBL" id="RAU16916.1"/>
    </source>
</evidence>
<dbReference type="AlphaFoldDB" id="A0A364NIM1"/>
<gene>
    <name evidence="2" type="ORF">DN062_15285</name>
</gene>
<feature type="domain" description="Transposase IS801/IS1294" evidence="1">
    <location>
        <begin position="11"/>
        <end position="187"/>
    </location>
</feature>
<name>A0A364NIM1_9GAMM</name>
<keyword evidence="3" id="KW-1185">Reference proteome</keyword>
<dbReference type="PANTHER" id="PTHR37023">
    <property type="entry name" value="TRANSPOSASE"/>
    <property type="match status" value="1"/>
</dbReference>
<protein>
    <recommendedName>
        <fullName evidence="1">Transposase IS801/IS1294 domain-containing protein</fullName>
    </recommendedName>
</protein>
<dbReference type="GO" id="GO:0003677">
    <property type="term" value="F:DNA binding"/>
    <property type="evidence" value="ECO:0007669"/>
    <property type="project" value="InterPro"/>
</dbReference>
<evidence type="ECO:0000259" key="1">
    <source>
        <dbReference type="Pfam" id="PF04986"/>
    </source>
</evidence>